<dbReference type="Gramene" id="TraesMAC6B03G03496800.1">
    <property type="protein sequence ID" value="TraesMAC6B03G03496800.1"/>
    <property type="gene ID" value="TraesMAC6B03G03496800"/>
</dbReference>
<dbReference type="Gramene" id="TraesJUL6B03G03520870.1">
    <property type="protein sequence ID" value="TraesJUL6B03G03520870.1"/>
    <property type="gene ID" value="TraesJUL6B03G03520870"/>
</dbReference>
<dbReference type="OrthoDB" id="4217619at2759"/>
<evidence type="ECO:0000313" key="1">
    <source>
        <dbReference type="EnsemblPlants" id="TraesCS6B02G186900.2"/>
    </source>
</evidence>
<dbReference type="Gramene" id="TraesSYM6B03G03436890.1">
    <property type="protein sequence ID" value="TraesSYM6B03G03436890.1"/>
    <property type="gene ID" value="TraesSYM6B03G03436890"/>
</dbReference>
<dbReference type="SUPFAM" id="SSF50494">
    <property type="entry name" value="Trypsin-like serine proteases"/>
    <property type="match status" value="1"/>
</dbReference>
<dbReference type="RefSeq" id="XP_044412051.1">
    <property type="nucleotide sequence ID" value="XM_044556116.1"/>
</dbReference>
<organism evidence="1">
    <name type="scientific">Triticum aestivum</name>
    <name type="common">Wheat</name>
    <dbReference type="NCBI Taxonomy" id="4565"/>
    <lineage>
        <taxon>Eukaryota</taxon>
        <taxon>Viridiplantae</taxon>
        <taxon>Streptophyta</taxon>
        <taxon>Embryophyta</taxon>
        <taxon>Tracheophyta</taxon>
        <taxon>Spermatophyta</taxon>
        <taxon>Magnoliopsida</taxon>
        <taxon>Liliopsida</taxon>
        <taxon>Poales</taxon>
        <taxon>Poaceae</taxon>
        <taxon>BOP clade</taxon>
        <taxon>Pooideae</taxon>
        <taxon>Triticodae</taxon>
        <taxon>Triticeae</taxon>
        <taxon>Triticinae</taxon>
        <taxon>Triticum</taxon>
    </lineage>
</organism>
<dbReference type="Gramene" id="TraesLAC6B03G03452540.1">
    <property type="protein sequence ID" value="TraesLAC6B03G03452540.1"/>
    <property type="gene ID" value="TraesLAC6B03G03452540"/>
</dbReference>
<dbReference type="PaxDb" id="4565-Traes_6BS_4258B1573.1"/>
<sequence>MSDLRHGEPLAKQRNIDPIARTDHPWDLPATVPLPHRCDCPEDSVLVIPREANLPIDREAKKVVARVSQAVVGVASITVYGDQLWRASGFIVEFDESSMIGTIFSCATVSEHIPMFPKIDKIRVYLFDGTSYDATIEACDNHWNLLVLSVSFGRAVKTMNMVEISENRNAMDVHLQGFVLQPHSASERLCPGDTIIGLGRQSTEPFGLQANCGVYSYERWADLPRFCHEMQKATFINTYASIGGPAINKNGRVIGMLFHDLDCTPFMPSNIILKWWDHFKKTRMYCRPTMRVFGVNLHNAQSSPWVKVPTSLYESYDDGFLVERVPRSVKSAGLQQKDLIITCNGKPVATSLQLFEILAENIGKMVGVTFIKAEDNSKHSIYLPVEETLEKNFYSWPIAQYSNLC</sequence>
<protein>
    <recommendedName>
        <fullName evidence="3">PDZ domain-containing protein</fullName>
    </recommendedName>
</protein>
<dbReference type="KEGG" id="taes:123136661"/>
<dbReference type="Proteomes" id="UP000019116">
    <property type="component" value="Chromosome 6B"/>
</dbReference>
<reference evidence="1" key="2">
    <citation type="submission" date="2018-10" db="UniProtKB">
        <authorList>
            <consortium name="EnsemblPlants"/>
        </authorList>
    </citation>
    <scope>IDENTIFICATION</scope>
</reference>
<dbReference type="Gramene" id="TraesLDM6B03G03502770.1">
    <property type="protein sequence ID" value="TraesLDM6B03G03502770.1"/>
    <property type="gene ID" value="TraesLDM6B03G03502770"/>
</dbReference>
<dbReference type="PANTHER" id="PTHR47389:SF8">
    <property type="entry name" value="EXPRESSED PROTEIN"/>
    <property type="match status" value="1"/>
</dbReference>
<dbReference type="Gramene" id="TraesNOR6B03G03532000.1">
    <property type="protein sequence ID" value="TraesNOR6B03G03532000.1"/>
    <property type="gene ID" value="TraesNOR6B03G03532000"/>
</dbReference>
<name>A0A3B6PJZ8_WHEAT</name>
<dbReference type="AlphaFoldDB" id="A0A3B6PJZ8"/>
<gene>
    <name evidence="1" type="primary">LOC123136661</name>
</gene>
<dbReference type="GeneID" id="123136661"/>
<accession>A0A3B6PJZ8</accession>
<proteinExistence type="predicted"/>
<reference evidence="1" key="1">
    <citation type="submission" date="2018-08" db="EMBL/GenBank/DDBJ databases">
        <authorList>
            <person name="Rossello M."/>
        </authorList>
    </citation>
    <scope>NUCLEOTIDE SEQUENCE [LARGE SCALE GENOMIC DNA]</scope>
    <source>
        <strain evidence="1">cv. Chinese Spring</strain>
    </source>
</reference>
<dbReference type="InterPro" id="IPR009003">
    <property type="entry name" value="Peptidase_S1_PA"/>
</dbReference>
<dbReference type="InterPro" id="IPR036034">
    <property type="entry name" value="PDZ_sf"/>
</dbReference>
<evidence type="ECO:0008006" key="3">
    <source>
        <dbReference type="Google" id="ProtNLM"/>
    </source>
</evidence>
<dbReference type="SMR" id="A0A3B6PJZ8"/>
<dbReference type="SUPFAM" id="SSF50156">
    <property type="entry name" value="PDZ domain-like"/>
    <property type="match status" value="1"/>
</dbReference>
<dbReference type="Gramene" id="TraesCS6B02G186900.2">
    <property type="protein sequence ID" value="TraesCS6B02G186900.2"/>
    <property type="gene ID" value="TraesCS6B02G186900"/>
</dbReference>
<evidence type="ECO:0000313" key="2">
    <source>
        <dbReference type="Proteomes" id="UP000019116"/>
    </source>
</evidence>
<dbReference type="Gramene" id="TraesPARA_EIv1.0_2043030.1">
    <property type="protein sequence ID" value="TraesPARA_EIv1.0_2043030.1.CDS"/>
    <property type="gene ID" value="TraesPARA_EIv1.0_2043030"/>
</dbReference>
<dbReference type="STRING" id="4565.A0A3B6PJZ8"/>
<dbReference type="Gene3D" id="2.30.42.10">
    <property type="match status" value="1"/>
</dbReference>
<dbReference type="Gramene" id="TraesCS6B03G0476400.1">
    <property type="protein sequence ID" value="TraesCS6B03G0476400.1.CDS"/>
    <property type="gene ID" value="TraesCS6B03G0476400"/>
</dbReference>
<dbReference type="Gramene" id="TraesARI6B03G03456820.1">
    <property type="protein sequence ID" value="TraesARI6B03G03456820.1"/>
    <property type="gene ID" value="TraesARI6B03G03456820"/>
</dbReference>
<dbReference type="PANTHER" id="PTHR47389">
    <property type="entry name" value="OS09G0436400 PROTEIN"/>
    <property type="match status" value="1"/>
</dbReference>
<dbReference type="EnsemblPlants" id="TraesCS6B02G186900.2">
    <property type="protein sequence ID" value="TraesCS6B02G186900.2"/>
    <property type="gene ID" value="TraesCS6B02G186900"/>
</dbReference>
<dbReference type="Gene3D" id="2.40.10.120">
    <property type="match status" value="1"/>
</dbReference>
<keyword evidence="2" id="KW-1185">Reference proteome</keyword>
<dbReference type="Gramene" id="TraesRN6B0100465500.1">
    <property type="protein sequence ID" value="TraesRN6B0100465500.1"/>
    <property type="gene ID" value="TraesRN6B0100465500"/>
</dbReference>
<dbReference type="OMA" id="ICQEMLR"/>